<dbReference type="OrthoDB" id="10038545at2759"/>
<accession>A0A0R3TAU7</accession>
<keyword evidence="1 2" id="KW-0802">TPR repeat</keyword>
<dbReference type="Gene3D" id="1.25.40.10">
    <property type="entry name" value="Tetratricopeptide repeat domain"/>
    <property type="match status" value="1"/>
</dbReference>
<evidence type="ECO:0000256" key="3">
    <source>
        <dbReference type="SAM" id="MobiDB-lite"/>
    </source>
</evidence>
<dbReference type="InterPro" id="IPR019734">
    <property type="entry name" value="TPR_rpt"/>
</dbReference>
<dbReference type="AlphaFoldDB" id="A0A0R3TAU7"/>
<feature type="compositionally biased region" description="Acidic residues" evidence="3">
    <location>
        <begin position="70"/>
        <end position="83"/>
    </location>
</feature>
<dbReference type="PANTHER" id="PTHR46423:SF1">
    <property type="entry name" value="RNA POLYMERASE II-ASSOCIATED PROTEIN 3"/>
    <property type="match status" value="1"/>
</dbReference>
<reference evidence="4 5" key="2">
    <citation type="submission" date="2018-11" db="EMBL/GenBank/DDBJ databases">
        <authorList>
            <consortium name="Pathogen Informatics"/>
        </authorList>
    </citation>
    <scope>NUCLEOTIDE SEQUENCE [LARGE SCALE GENOMIC DNA]</scope>
</reference>
<dbReference type="GO" id="GO:0101031">
    <property type="term" value="C:protein folding chaperone complex"/>
    <property type="evidence" value="ECO:0007669"/>
    <property type="project" value="TreeGrafter"/>
</dbReference>
<evidence type="ECO:0000256" key="2">
    <source>
        <dbReference type="PROSITE-ProRule" id="PRU00339"/>
    </source>
</evidence>
<reference evidence="6" key="1">
    <citation type="submission" date="2017-02" db="UniProtKB">
        <authorList>
            <consortium name="WormBaseParasite"/>
        </authorList>
    </citation>
    <scope>IDENTIFICATION</scope>
</reference>
<dbReference type="PROSITE" id="PS50005">
    <property type="entry name" value="TPR"/>
    <property type="match status" value="1"/>
</dbReference>
<name>A0A0R3TAU7_RODNA</name>
<evidence type="ECO:0000313" key="6">
    <source>
        <dbReference type="WBParaSite" id="HNAJ_0000418601-mRNA-1"/>
    </source>
</evidence>
<dbReference type="Pfam" id="PF13414">
    <property type="entry name" value="TPR_11"/>
    <property type="match status" value="1"/>
</dbReference>
<evidence type="ECO:0000256" key="1">
    <source>
        <dbReference type="ARBA" id="ARBA00022803"/>
    </source>
</evidence>
<proteinExistence type="predicted"/>
<dbReference type="SUPFAM" id="SSF48452">
    <property type="entry name" value="TPR-like"/>
    <property type="match status" value="1"/>
</dbReference>
<keyword evidence="5" id="KW-1185">Reference proteome</keyword>
<protein>
    <submittedName>
        <fullName evidence="6">TPR_REGION domain-containing protein</fullName>
    </submittedName>
</protein>
<dbReference type="STRING" id="102285.A0A0R3TAU7"/>
<feature type="region of interest" description="Disordered" evidence="3">
    <location>
        <begin position="61"/>
        <end position="86"/>
    </location>
</feature>
<evidence type="ECO:0000313" key="5">
    <source>
        <dbReference type="Proteomes" id="UP000278807"/>
    </source>
</evidence>
<dbReference type="Proteomes" id="UP000278807">
    <property type="component" value="Unassembled WGS sequence"/>
</dbReference>
<organism evidence="6">
    <name type="scientific">Rodentolepis nana</name>
    <name type="common">Dwarf tapeworm</name>
    <name type="synonym">Hymenolepis nana</name>
    <dbReference type="NCBI Taxonomy" id="102285"/>
    <lineage>
        <taxon>Eukaryota</taxon>
        <taxon>Metazoa</taxon>
        <taxon>Spiralia</taxon>
        <taxon>Lophotrochozoa</taxon>
        <taxon>Platyhelminthes</taxon>
        <taxon>Cestoda</taxon>
        <taxon>Eucestoda</taxon>
        <taxon>Cyclophyllidea</taxon>
        <taxon>Hymenolepididae</taxon>
        <taxon>Rodentolepis</taxon>
    </lineage>
</organism>
<dbReference type="SMART" id="SM00028">
    <property type="entry name" value="TPR"/>
    <property type="match status" value="2"/>
</dbReference>
<dbReference type="InterPro" id="IPR051966">
    <property type="entry name" value="RPAP3"/>
</dbReference>
<feature type="repeat" description="TPR" evidence="2">
    <location>
        <begin position="91"/>
        <end position="124"/>
    </location>
</feature>
<sequence length="164" mass="18602">MLLKQSSLDENLPPIRSVLHRKKLKAVDSKKSDKMINGEKAECVQSFYHEASDKLALSKTLKEVDKSESEESESESDADEEVENERRLRLSEVKKDEGNKLFKEGKYEEAVEKYTAAISFASENPLFYTNRAIALYKLGRYASSESDCSTALNINPKLVKGLFR</sequence>
<dbReference type="WBParaSite" id="HNAJ_0000418601-mRNA-1">
    <property type="protein sequence ID" value="HNAJ_0000418601-mRNA-1"/>
    <property type="gene ID" value="HNAJ_0000418601"/>
</dbReference>
<gene>
    <name evidence="4" type="ORF">HNAJ_LOCUS4184</name>
</gene>
<evidence type="ECO:0000313" key="4">
    <source>
        <dbReference type="EMBL" id="VDO00044.1"/>
    </source>
</evidence>
<dbReference type="PANTHER" id="PTHR46423">
    <property type="entry name" value="RNA POLYMERASE II-ASSOCIATED PROTEIN 3"/>
    <property type="match status" value="1"/>
</dbReference>
<dbReference type="InterPro" id="IPR011990">
    <property type="entry name" value="TPR-like_helical_dom_sf"/>
</dbReference>
<dbReference type="EMBL" id="UZAE01002781">
    <property type="protein sequence ID" value="VDO00044.1"/>
    <property type="molecule type" value="Genomic_DNA"/>
</dbReference>